<dbReference type="SUPFAM" id="SSF48619">
    <property type="entry name" value="Phospholipase A2, PLA2"/>
    <property type="match status" value="1"/>
</dbReference>
<comment type="catalytic activity">
    <reaction evidence="14">
        <text>a 1,2-diacyl-sn-glycero-3-phosphocholine + H2O = a 1-acyl-sn-glycero-3-phosphocholine + a fatty acid + H(+)</text>
        <dbReference type="Rhea" id="RHEA:15801"/>
        <dbReference type="ChEBI" id="CHEBI:15377"/>
        <dbReference type="ChEBI" id="CHEBI:15378"/>
        <dbReference type="ChEBI" id="CHEBI:28868"/>
        <dbReference type="ChEBI" id="CHEBI:57643"/>
        <dbReference type="ChEBI" id="CHEBI:58168"/>
        <dbReference type="EC" id="3.1.1.4"/>
    </reaction>
</comment>
<dbReference type="GO" id="GO:0005509">
    <property type="term" value="F:calcium ion binding"/>
    <property type="evidence" value="ECO:0007669"/>
    <property type="project" value="InterPro"/>
</dbReference>
<dbReference type="eggNOG" id="KOG4087">
    <property type="taxonomic scope" value="Eukaryota"/>
</dbReference>
<feature type="active site" evidence="10">
    <location>
        <position position="121"/>
    </location>
</feature>
<evidence type="ECO:0000256" key="9">
    <source>
        <dbReference type="ARBA" id="ARBA00023157"/>
    </source>
</evidence>
<evidence type="ECO:0000256" key="4">
    <source>
        <dbReference type="ARBA" id="ARBA00022723"/>
    </source>
</evidence>
<feature type="disulfide bond" evidence="12">
    <location>
        <begin position="85"/>
        <end position="113"/>
    </location>
</feature>
<dbReference type="PANTHER" id="PTHR11716:SF47">
    <property type="entry name" value="PHOSPHOLIPASE A2-ALPHA"/>
    <property type="match status" value="1"/>
</dbReference>
<organism evidence="16 17">
    <name type="scientific">Strigamia maritima</name>
    <name type="common">European centipede</name>
    <name type="synonym">Geophilus maritimus</name>
    <dbReference type="NCBI Taxonomy" id="126957"/>
    <lineage>
        <taxon>Eukaryota</taxon>
        <taxon>Metazoa</taxon>
        <taxon>Ecdysozoa</taxon>
        <taxon>Arthropoda</taxon>
        <taxon>Myriapoda</taxon>
        <taxon>Chilopoda</taxon>
        <taxon>Pleurostigmophora</taxon>
        <taxon>Geophilomorpha</taxon>
        <taxon>Linotaeniidae</taxon>
        <taxon>Strigamia</taxon>
    </lineage>
</organism>
<evidence type="ECO:0000259" key="15">
    <source>
        <dbReference type="SMART" id="SM00085"/>
    </source>
</evidence>
<comment type="similarity">
    <text evidence="13">Belongs to the phospholipase A2 family.</text>
</comment>
<feature type="active site" evidence="10">
    <location>
        <position position="72"/>
    </location>
</feature>
<dbReference type="PROSITE" id="PS00119">
    <property type="entry name" value="PA2_ASP"/>
    <property type="match status" value="1"/>
</dbReference>
<dbReference type="GO" id="GO:0005576">
    <property type="term" value="C:extracellular region"/>
    <property type="evidence" value="ECO:0007669"/>
    <property type="project" value="UniProtKB-SubCell"/>
</dbReference>
<reference evidence="16" key="2">
    <citation type="submission" date="2015-02" db="UniProtKB">
        <authorList>
            <consortium name="EnsemblMetazoa"/>
        </authorList>
    </citation>
    <scope>IDENTIFICATION</scope>
</reference>
<keyword evidence="14" id="KW-0732">Signal</keyword>
<dbReference type="Gene3D" id="1.20.90.10">
    <property type="entry name" value="Phospholipase A2 domain"/>
    <property type="match status" value="1"/>
</dbReference>
<keyword evidence="5 14" id="KW-0378">Hydrolase</keyword>
<sequence length="151" mass="17629">MKTMLLFFYLSLFHQTSNGDHVINRRSVFDFKSMTEKITGRDAVDYVGYGNWCGLGGKGKPKDRLDVCCKVHDECYTLIMKTNVCSKFNLYSSQYKWKIRNKIVKCLPDINPCPVALCKCDKQVVKCFAKNKYHRVNKNKDWIENLLKKLL</sequence>
<evidence type="ECO:0000256" key="8">
    <source>
        <dbReference type="ARBA" id="ARBA00023098"/>
    </source>
</evidence>
<dbReference type="InterPro" id="IPR033112">
    <property type="entry name" value="PLA2_Asp_AS"/>
</dbReference>
<feature type="disulfide bond" evidence="12">
    <location>
        <begin position="106"/>
        <end position="118"/>
    </location>
</feature>
<reference evidence="17" key="1">
    <citation type="submission" date="2011-05" db="EMBL/GenBank/DDBJ databases">
        <authorList>
            <person name="Richards S.R."/>
            <person name="Qu J."/>
            <person name="Jiang H."/>
            <person name="Jhangiani S.N."/>
            <person name="Agravi P."/>
            <person name="Goodspeed R."/>
            <person name="Gross S."/>
            <person name="Mandapat C."/>
            <person name="Jackson L."/>
            <person name="Mathew T."/>
            <person name="Pu L."/>
            <person name="Thornton R."/>
            <person name="Saada N."/>
            <person name="Wilczek-Boney K.B."/>
            <person name="Lee S."/>
            <person name="Kovar C."/>
            <person name="Wu Y."/>
            <person name="Scherer S.E."/>
            <person name="Worley K.C."/>
            <person name="Muzny D.M."/>
            <person name="Gibbs R."/>
        </authorList>
    </citation>
    <scope>NUCLEOTIDE SEQUENCE</scope>
    <source>
        <strain evidence="17">Brora</strain>
    </source>
</reference>
<proteinExistence type="inferred from homology"/>
<evidence type="ECO:0000256" key="14">
    <source>
        <dbReference type="RuleBase" id="RU361236"/>
    </source>
</evidence>
<dbReference type="AlphaFoldDB" id="T1J145"/>
<dbReference type="PANTHER" id="PTHR11716">
    <property type="entry name" value="PHOSPHOLIPASE A2 FAMILY MEMBER"/>
    <property type="match status" value="1"/>
</dbReference>
<dbReference type="HOGENOM" id="CLU_090683_3_1_1"/>
<evidence type="ECO:0000256" key="13">
    <source>
        <dbReference type="RuleBase" id="RU003654"/>
    </source>
</evidence>
<dbReference type="GO" id="GO:0016042">
    <property type="term" value="P:lipid catabolic process"/>
    <property type="evidence" value="ECO:0007669"/>
    <property type="project" value="UniProtKB-KW"/>
</dbReference>
<dbReference type="InterPro" id="IPR001211">
    <property type="entry name" value="PLA2"/>
</dbReference>
<keyword evidence="8 14" id="KW-0443">Lipid metabolism</keyword>
<keyword evidence="6 11" id="KW-0106">Calcium</keyword>
<keyword evidence="7" id="KW-0442">Lipid degradation</keyword>
<dbReference type="STRING" id="126957.T1J145"/>
<feature type="binding site" evidence="11">
    <location>
        <position position="56"/>
    </location>
    <ligand>
        <name>Ca(2+)</name>
        <dbReference type="ChEBI" id="CHEBI:29108"/>
    </ligand>
</feature>
<evidence type="ECO:0000256" key="2">
    <source>
        <dbReference type="ARBA" id="ARBA00013278"/>
    </source>
</evidence>
<dbReference type="InterPro" id="IPR033113">
    <property type="entry name" value="PLA2_histidine"/>
</dbReference>
<keyword evidence="4 11" id="KW-0479">Metal-binding</keyword>
<feature type="disulfide bond" evidence="12">
    <location>
        <begin position="68"/>
        <end position="127"/>
    </location>
</feature>
<dbReference type="GO" id="GO:0006644">
    <property type="term" value="P:phospholipid metabolic process"/>
    <property type="evidence" value="ECO:0007669"/>
    <property type="project" value="InterPro"/>
</dbReference>
<accession>T1J145</accession>
<dbReference type="SMART" id="SM00085">
    <property type="entry name" value="PA2c"/>
    <property type="match status" value="1"/>
</dbReference>
<keyword evidence="17" id="KW-1185">Reference proteome</keyword>
<feature type="binding site" evidence="11">
    <location>
        <position position="73"/>
    </location>
    <ligand>
        <name>Ca(2+)</name>
        <dbReference type="ChEBI" id="CHEBI:29108"/>
    </ligand>
</feature>
<evidence type="ECO:0000256" key="1">
    <source>
        <dbReference type="ARBA" id="ARBA00004613"/>
    </source>
</evidence>
<feature type="disulfide bond" evidence="12">
    <location>
        <begin position="75"/>
        <end position="120"/>
    </location>
</feature>
<dbReference type="EC" id="3.1.1.4" evidence="2 14"/>
<evidence type="ECO:0000256" key="3">
    <source>
        <dbReference type="ARBA" id="ARBA00022525"/>
    </source>
</evidence>
<feature type="binding site" evidence="11">
    <location>
        <position position="54"/>
    </location>
    <ligand>
        <name>Ca(2+)</name>
        <dbReference type="ChEBI" id="CHEBI:29108"/>
    </ligand>
</feature>
<dbReference type="OMA" id="PCRTGLC"/>
<keyword evidence="3 14" id="KW-0964">Secreted</keyword>
<evidence type="ECO:0000256" key="12">
    <source>
        <dbReference type="PIRSR" id="PIRSR601211-3"/>
    </source>
</evidence>
<dbReference type="InterPro" id="IPR016090">
    <property type="entry name" value="PLA2-like_dom"/>
</dbReference>
<dbReference type="EnsemblMetazoa" id="SMAR007261-RA">
    <property type="protein sequence ID" value="SMAR007261-PA"/>
    <property type="gene ID" value="SMAR007261"/>
</dbReference>
<dbReference type="GO" id="GO:0004623">
    <property type="term" value="F:phospholipase A2 activity"/>
    <property type="evidence" value="ECO:0007669"/>
    <property type="project" value="UniProtKB-EC"/>
</dbReference>
<dbReference type="EMBL" id="JH431764">
    <property type="status" value="NOT_ANNOTATED_CDS"/>
    <property type="molecule type" value="Genomic_DNA"/>
</dbReference>
<evidence type="ECO:0000313" key="17">
    <source>
        <dbReference type="Proteomes" id="UP000014500"/>
    </source>
</evidence>
<comment type="cofactor">
    <cofactor evidence="11">
        <name>Ca(2+)</name>
        <dbReference type="ChEBI" id="CHEBI:29108"/>
    </cofactor>
    <text evidence="11">Binds 1 Ca(2+) ion per subunit.</text>
</comment>
<protein>
    <recommendedName>
        <fullName evidence="2 14">Phospholipase A2</fullName>
        <ecNumber evidence="2 14">3.1.1.4</ecNumber>
    </recommendedName>
</protein>
<dbReference type="PhylomeDB" id="T1J145"/>
<evidence type="ECO:0000256" key="7">
    <source>
        <dbReference type="ARBA" id="ARBA00022963"/>
    </source>
</evidence>
<evidence type="ECO:0000256" key="5">
    <source>
        <dbReference type="ARBA" id="ARBA00022801"/>
    </source>
</evidence>
<dbReference type="CDD" id="cd00125">
    <property type="entry name" value="PLA2c"/>
    <property type="match status" value="1"/>
</dbReference>
<feature type="disulfide bond" evidence="12">
    <location>
        <begin position="53"/>
        <end position="69"/>
    </location>
</feature>
<name>T1J145_STRMM</name>
<dbReference type="Pfam" id="PF00068">
    <property type="entry name" value="Phospholip_A2_1"/>
    <property type="match status" value="1"/>
</dbReference>
<comment type="subcellular location">
    <subcellularLocation>
        <location evidence="1 14">Secreted</location>
    </subcellularLocation>
</comment>
<evidence type="ECO:0000313" key="16">
    <source>
        <dbReference type="EnsemblMetazoa" id="SMAR007261-PA"/>
    </source>
</evidence>
<dbReference type="PRINTS" id="PR00389">
    <property type="entry name" value="PHPHLIPASEA2"/>
</dbReference>
<evidence type="ECO:0000256" key="11">
    <source>
        <dbReference type="PIRSR" id="PIRSR601211-2"/>
    </source>
</evidence>
<dbReference type="Proteomes" id="UP000014500">
    <property type="component" value="Unassembled WGS sequence"/>
</dbReference>
<keyword evidence="9 12" id="KW-1015">Disulfide bond</keyword>
<evidence type="ECO:0000256" key="10">
    <source>
        <dbReference type="PIRSR" id="PIRSR601211-1"/>
    </source>
</evidence>
<evidence type="ECO:0000256" key="6">
    <source>
        <dbReference type="ARBA" id="ARBA00022837"/>
    </source>
</evidence>
<feature type="signal peptide" evidence="14">
    <location>
        <begin position="1"/>
        <end position="19"/>
    </location>
</feature>
<feature type="domain" description="Phospholipase A2-like central" evidence="15">
    <location>
        <begin position="27"/>
        <end position="147"/>
    </location>
</feature>
<dbReference type="InterPro" id="IPR036444">
    <property type="entry name" value="PLipase_A2_dom_sf"/>
</dbReference>
<dbReference type="PROSITE" id="PS00118">
    <property type="entry name" value="PA2_HIS"/>
    <property type="match status" value="1"/>
</dbReference>
<feature type="chain" id="PRO_5001391235" description="Phospholipase A2" evidence="14">
    <location>
        <begin position="20"/>
        <end position="151"/>
    </location>
</feature>
<dbReference type="GO" id="GO:0050482">
    <property type="term" value="P:arachidonate secretion"/>
    <property type="evidence" value="ECO:0007669"/>
    <property type="project" value="InterPro"/>
</dbReference>